<keyword evidence="3" id="KW-1185">Reference proteome</keyword>
<dbReference type="EMBL" id="VDMA02000009">
    <property type="protein sequence ID" value="KAB8183803.1"/>
    <property type="molecule type" value="Genomic_DNA"/>
</dbReference>
<reference evidence="2 3" key="1">
    <citation type="submission" date="2019-10" db="EMBL/GenBank/DDBJ databases">
        <title>Nonomuraea sp. nov., isolated from Phyllanthus amarus.</title>
        <authorList>
            <person name="Klykleung N."/>
            <person name="Tanasupawat S."/>
        </authorList>
    </citation>
    <scope>NUCLEOTIDE SEQUENCE [LARGE SCALE GENOMIC DNA]</scope>
    <source>
        <strain evidence="2 3">CR1-09</strain>
    </source>
</reference>
<dbReference type="RefSeq" id="WP_139575907.1">
    <property type="nucleotide sequence ID" value="NZ_VDMA02000009.1"/>
</dbReference>
<feature type="region of interest" description="Disordered" evidence="1">
    <location>
        <begin position="42"/>
        <end position="66"/>
    </location>
</feature>
<gene>
    <name evidence="2" type="ORF">FH610_019330</name>
</gene>
<dbReference type="AlphaFoldDB" id="A0A5N6BU20"/>
<accession>A0A5N6BU20</accession>
<evidence type="ECO:0000313" key="3">
    <source>
        <dbReference type="Proteomes" id="UP000313066"/>
    </source>
</evidence>
<protein>
    <submittedName>
        <fullName evidence="2">Uncharacterized protein</fullName>
    </submittedName>
</protein>
<proteinExistence type="predicted"/>
<comment type="caution">
    <text evidence="2">The sequence shown here is derived from an EMBL/GenBank/DDBJ whole genome shotgun (WGS) entry which is preliminary data.</text>
</comment>
<organism evidence="2 3">
    <name type="scientific">Microbispora catharanthi</name>
    <dbReference type="NCBI Taxonomy" id="1712871"/>
    <lineage>
        <taxon>Bacteria</taxon>
        <taxon>Bacillati</taxon>
        <taxon>Actinomycetota</taxon>
        <taxon>Actinomycetes</taxon>
        <taxon>Streptosporangiales</taxon>
        <taxon>Streptosporangiaceae</taxon>
        <taxon>Microbispora</taxon>
    </lineage>
</organism>
<dbReference type="Proteomes" id="UP000313066">
    <property type="component" value="Unassembled WGS sequence"/>
</dbReference>
<evidence type="ECO:0000256" key="1">
    <source>
        <dbReference type="SAM" id="MobiDB-lite"/>
    </source>
</evidence>
<sequence>MSSPASGSRGTGRLLMWSAAVAVTCATVGLSGSVAASATPAKAAPATQAATSPQGGGEKDNKSIPYPRLDSANIVTAFTIGATSVTPTESRTFTGSARRGRVFVHDGTDWADLTSVFSPGYLYDVTLAPAPSTAFALTGGVLTRLGTSGIPVGLVRVTVRKADGSLFYSDCSVSNTSGASTLPLVASRCTAPTRL</sequence>
<feature type="compositionally biased region" description="Low complexity" evidence="1">
    <location>
        <begin position="42"/>
        <end position="53"/>
    </location>
</feature>
<name>A0A5N6BU20_9ACTN</name>
<evidence type="ECO:0000313" key="2">
    <source>
        <dbReference type="EMBL" id="KAB8183803.1"/>
    </source>
</evidence>